<sequence>MLRSCIQSYEREWECVLPALKLAYNTTSYYSTELSPFEIMTGDIPLTAADLDIVGALVPALTSPMTKPFRQLCDRAQCHVLKANWQQKDDTDAKRRAVEYKVCDKIWLSSKHLPAINDCTKFDPHYGGLFDVAERIGTVARRLAIPPTCECHNVFHV</sequence>
<dbReference type="Proteomes" id="UP000030750">
    <property type="component" value="Unassembled WGS sequence"/>
</dbReference>
<gene>
    <name evidence="2" type="ORF">EBH_0016030</name>
</gene>
<name>U6LAK7_9EIME</name>
<evidence type="ECO:0000313" key="2">
    <source>
        <dbReference type="EMBL" id="CDJ47432.1"/>
    </source>
</evidence>
<dbReference type="VEuPathDB" id="ToxoDB:EBH_0016030"/>
<dbReference type="Pfam" id="PF24626">
    <property type="entry name" value="SH3_Tf2-1"/>
    <property type="match status" value="1"/>
</dbReference>
<dbReference type="InterPro" id="IPR056924">
    <property type="entry name" value="SH3_Tf2-1"/>
</dbReference>
<dbReference type="OrthoDB" id="346479at2759"/>
<evidence type="ECO:0000313" key="3">
    <source>
        <dbReference type="Proteomes" id="UP000030750"/>
    </source>
</evidence>
<dbReference type="AlphaFoldDB" id="U6LAK7"/>
<reference evidence="2" key="1">
    <citation type="submission" date="2013-10" db="EMBL/GenBank/DDBJ databases">
        <title>Genomic analysis of the causative agents of coccidiosis in chickens.</title>
        <authorList>
            <person name="Reid A.J."/>
            <person name="Blake D."/>
            <person name="Billington K."/>
            <person name="Browne H."/>
            <person name="Dunn M."/>
            <person name="Hung S."/>
            <person name="Kawahara F."/>
            <person name="Miranda-Saavedra D."/>
            <person name="Mourier T."/>
            <person name="Nagra H."/>
            <person name="Otto T.D."/>
            <person name="Rawlings N."/>
            <person name="Sanchez A."/>
            <person name="Sanders M."/>
            <person name="Subramaniam C."/>
            <person name="Tay Y."/>
            <person name="Dear P."/>
            <person name="Doerig C."/>
            <person name="Gruber A."/>
            <person name="Parkinson J."/>
            <person name="Shirley M."/>
            <person name="Wan K.L."/>
            <person name="Berriman M."/>
            <person name="Tomley F."/>
            <person name="Pain A."/>
        </authorList>
    </citation>
    <scope>NUCLEOTIDE SEQUENCE [LARGE SCALE GENOMIC DNA]</scope>
    <source>
        <strain evidence="2">Houghton</strain>
    </source>
</reference>
<organism evidence="2 3">
    <name type="scientific">Eimeria brunetti</name>
    <dbReference type="NCBI Taxonomy" id="51314"/>
    <lineage>
        <taxon>Eukaryota</taxon>
        <taxon>Sar</taxon>
        <taxon>Alveolata</taxon>
        <taxon>Apicomplexa</taxon>
        <taxon>Conoidasida</taxon>
        <taxon>Coccidia</taxon>
        <taxon>Eucoccidiorida</taxon>
        <taxon>Eimeriorina</taxon>
        <taxon>Eimeriidae</taxon>
        <taxon>Eimeria</taxon>
    </lineage>
</organism>
<accession>U6LAK7</accession>
<dbReference type="EMBL" id="HG710731">
    <property type="protein sequence ID" value="CDJ47432.1"/>
    <property type="molecule type" value="Genomic_DNA"/>
</dbReference>
<feature type="domain" description="Tf2-1-like SH3-like" evidence="1">
    <location>
        <begin position="104"/>
        <end position="157"/>
    </location>
</feature>
<proteinExistence type="predicted"/>
<protein>
    <submittedName>
        <fullName evidence="2">Retrotransposable element Tf2 155 kDa protein type 2, related</fullName>
    </submittedName>
</protein>
<evidence type="ECO:0000259" key="1">
    <source>
        <dbReference type="Pfam" id="PF24626"/>
    </source>
</evidence>
<keyword evidence="3" id="KW-1185">Reference proteome</keyword>
<reference evidence="2" key="2">
    <citation type="submission" date="2013-10" db="EMBL/GenBank/DDBJ databases">
        <authorList>
            <person name="Aslett M."/>
        </authorList>
    </citation>
    <scope>NUCLEOTIDE SEQUENCE [LARGE SCALE GENOMIC DNA]</scope>
    <source>
        <strain evidence="2">Houghton</strain>
    </source>
</reference>